<dbReference type="PANTHER" id="PTHR34964:SF14">
    <property type="entry name" value="MEMBRANE LIPOPROTEIN"/>
    <property type="match status" value="1"/>
</dbReference>
<dbReference type="PANTHER" id="PTHR34964">
    <property type="entry name" value="MEMBRANE LIPOPROTEIN-RELATED"/>
    <property type="match status" value="1"/>
</dbReference>
<dbReference type="OrthoDB" id="1056497at2759"/>
<evidence type="ECO:0000256" key="1">
    <source>
        <dbReference type="SAM" id="Phobius"/>
    </source>
</evidence>
<gene>
    <name evidence="3" type="primary">LOC106773292</name>
</gene>
<reference evidence="2" key="1">
    <citation type="journal article" date="2014" name="Nat. Commun.">
        <title>Genome sequence of mungbean and insights into evolution within Vigna species.</title>
        <authorList>
            <person name="Kang Y.J."/>
            <person name="Kim S.K."/>
            <person name="Kim M.Y."/>
            <person name="Lestari P."/>
            <person name="Kim K.H."/>
            <person name="Ha B.K."/>
            <person name="Jun T.H."/>
            <person name="Hwang W.J."/>
            <person name="Lee T."/>
            <person name="Lee J."/>
            <person name="Shim S."/>
            <person name="Yoon M.Y."/>
            <person name="Jang Y.E."/>
            <person name="Han K.S."/>
            <person name="Taeprayoon P."/>
            <person name="Yoon N."/>
            <person name="Somta P."/>
            <person name="Tanya P."/>
            <person name="Kim K.S."/>
            <person name="Gwag J.G."/>
            <person name="Moon J.K."/>
            <person name="Lee Y.H."/>
            <person name="Park B.S."/>
            <person name="Bombarely A."/>
            <person name="Doyle J.J."/>
            <person name="Jackson S.A."/>
            <person name="Schafleitner R."/>
            <person name="Srinives P."/>
            <person name="Varshney R.K."/>
            <person name="Lee S.H."/>
        </authorList>
    </citation>
    <scope>NUCLEOTIDE SEQUENCE [LARGE SCALE GENOMIC DNA]</scope>
    <source>
        <strain evidence="2">cv. VC1973A</strain>
    </source>
</reference>
<protein>
    <submittedName>
        <fullName evidence="3">Uncharacterized protein LOC106773292</fullName>
    </submittedName>
</protein>
<evidence type="ECO:0000313" key="2">
    <source>
        <dbReference type="Proteomes" id="UP000087766"/>
    </source>
</evidence>
<keyword evidence="1" id="KW-0472">Membrane</keyword>
<keyword evidence="2" id="KW-1185">Reference proteome</keyword>
<keyword evidence="1" id="KW-0812">Transmembrane</keyword>
<sequence length="126" mass="14053">MGDRNGDVRVYLIYALILACTAAGGAFLCMYLIYSDSRLVYLYLIAGMTLVTIPWCFWLLIYMYRCFIKPIHGQFGNGNHGEVAPASENIALTNIVTKPGAESAPDEDGGERHVRFEEAVEIEKKN</sequence>
<proteinExistence type="predicted"/>
<dbReference type="KEGG" id="vra:106773292"/>
<name>A0A1S3VAV5_VIGRR</name>
<accession>A0A1S3VAV5</accession>
<dbReference type="AlphaFoldDB" id="A0A1S3VAV5"/>
<dbReference type="Proteomes" id="UP000087766">
    <property type="component" value="Chromosome 9"/>
</dbReference>
<keyword evidence="1" id="KW-1133">Transmembrane helix</keyword>
<feature type="transmembrane region" description="Helical" evidence="1">
    <location>
        <begin position="40"/>
        <end position="64"/>
    </location>
</feature>
<dbReference type="GeneID" id="106773292"/>
<organism evidence="2 3">
    <name type="scientific">Vigna radiata var. radiata</name>
    <name type="common">Mung bean</name>
    <name type="synonym">Phaseolus aureus</name>
    <dbReference type="NCBI Taxonomy" id="3916"/>
    <lineage>
        <taxon>Eukaryota</taxon>
        <taxon>Viridiplantae</taxon>
        <taxon>Streptophyta</taxon>
        <taxon>Embryophyta</taxon>
        <taxon>Tracheophyta</taxon>
        <taxon>Spermatophyta</taxon>
        <taxon>Magnoliopsida</taxon>
        <taxon>eudicotyledons</taxon>
        <taxon>Gunneridae</taxon>
        <taxon>Pentapetalae</taxon>
        <taxon>rosids</taxon>
        <taxon>fabids</taxon>
        <taxon>Fabales</taxon>
        <taxon>Fabaceae</taxon>
        <taxon>Papilionoideae</taxon>
        <taxon>50 kb inversion clade</taxon>
        <taxon>NPAAA clade</taxon>
        <taxon>indigoferoid/millettioid clade</taxon>
        <taxon>Phaseoleae</taxon>
        <taxon>Vigna</taxon>
    </lineage>
</organism>
<dbReference type="PROSITE" id="PS51257">
    <property type="entry name" value="PROKAR_LIPOPROTEIN"/>
    <property type="match status" value="1"/>
</dbReference>
<reference evidence="3" key="2">
    <citation type="submission" date="2025-08" db="UniProtKB">
        <authorList>
            <consortium name="RefSeq"/>
        </authorList>
    </citation>
    <scope>IDENTIFICATION</scope>
    <source>
        <tissue evidence="3">Leaf</tissue>
    </source>
</reference>
<dbReference type="RefSeq" id="XP_014515483.1">
    <property type="nucleotide sequence ID" value="XM_014659997.1"/>
</dbReference>
<evidence type="ECO:0000313" key="3">
    <source>
        <dbReference type="RefSeq" id="XP_014515483.1"/>
    </source>
</evidence>
<feature type="transmembrane region" description="Helical" evidence="1">
    <location>
        <begin position="12"/>
        <end position="34"/>
    </location>
</feature>